<name>A0A940PJZ6_9MICO</name>
<dbReference type="Proteomes" id="UP000675163">
    <property type="component" value="Unassembled WGS sequence"/>
</dbReference>
<dbReference type="EMBL" id="JAFIDA010000001">
    <property type="protein sequence ID" value="MBP1325312.1"/>
    <property type="molecule type" value="Genomic_DNA"/>
</dbReference>
<reference evidence="1" key="1">
    <citation type="submission" date="2021-02" db="EMBL/GenBank/DDBJ databases">
        <title>Sequencing the genomes of 1000 actinobacteria strains.</title>
        <authorList>
            <person name="Klenk H.-P."/>
        </authorList>
    </citation>
    <scope>NUCLEOTIDE SEQUENCE</scope>
    <source>
        <strain evidence="1">DSM 22850</strain>
    </source>
</reference>
<protein>
    <submittedName>
        <fullName evidence="1">Uncharacterized protein</fullName>
    </submittedName>
</protein>
<keyword evidence="2" id="KW-1185">Reference proteome</keyword>
<comment type="caution">
    <text evidence="1">The sequence shown here is derived from an EMBL/GenBank/DDBJ whole genome shotgun (WGS) entry which is preliminary data.</text>
</comment>
<evidence type="ECO:0000313" key="2">
    <source>
        <dbReference type="Proteomes" id="UP000675163"/>
    </source>
</evidence>
<dbReference type="AlphaFoldDB" id="A0A940PJZ6"/>
<organism evidence="1 2">
    <name type="scientific">Leucobacter exalbidus</name>
    <dbReference type="NCBI Taxonomy" id="662960"/>
    <lineage>
        <taxon>Bacteria</taxon>
        <taxon>Bacillati</taxon>
        <taxon>Actinomycetota</taxon>
        <taxon>Actinomycetes</taxon>
        <taxon>Micrococcales</taxon>
        <taxon>Microbacteriaceae</taxon>
        <taxon>Leucobacter</taxon>
    </lineage>
</organism>
<accession>A0A940PJZ6</accession>
<dbReference type="RefSeq" id="WP_209704355.1">
    <property type="nucleotide sequence ID" value="NZ_JAFIDA010000001.1"/>
</dbReference>
<evidence type="ECO:0000313" key="1">
    <source>
        <dbReference type="EMBL" id="MBP1325312.1"/>
    </source>
</evidence>
<proteinExistence type="predicted"/>
<gene>
    <name evidence="1" type="ORF">JOF28_000544</name>
</gene>
<sequence>MKRPKPVPPPRKSAPAPGRSIEAHLRGALAHYDRRSSPEAVQAALESAGLRLSLEAVQFWLSQLHDEGNTP</sequence>